<dbReference type="InterPro" id="IPR029006">
    <property type="entry name" value="ADF-H/Gelsolin-like_dom_sf"/>
</dbReference>
<organism evidence="6 7">
    <name type="scientific">Bugula neritina</name>
    <name type="common">Brown bryozoan</name>
    <name type="synonym">Sertularia neritina</name>
    <dbReference type="NCBI Taxonomy" id="10212"/>
    <lineage>
        <taxon>Eukaryota</taxon>
        <taxon>Metazoa</taxon>
        <taxon>Spiralia</taxon>
        <taxon>Lophotrochozoa</taxon>
        <taxon>Bryozoa</taxon>
        <taxon>Gymnolaemata</taxon>
        <taxon>Cheilostomatida</taxon>
        <taxon>Flustrina</taxon>
        <taxon>Buguloidea</taxon>
        <taxon>Bugulidae</taxon>
        <taxon>Bugula</taxon>
    </lineage>
</organism>
<dbReference type="AlphaFoldDB" id="A0A7J7KSG7"/>
<dbReference type="SMART" id="SM00262">
    <property type="entry name" value="GEL"/>
    <property type="match status" value="2"/>
</dbReference>
<dbReference type="InterPro" id="IPR007122">
    <property type="entry name" value="Villin/Gelsolin"/>
</dbReference>
<dbReference type="Proteomes" id="UP000593567">
    <property type="component" value="Unassembled WGS sequence"/>
</dbReference>
<dbReference type="Pfam" id="PF02209">
    <property type="entry name" value="VHP"/>
    <property type="match status" value="1"/>
</dbReference>
<evidence type="ECO:0000313" key="6">
    <source>
        <dbReference type="EMBL" id="KAF6041043.1"/>
    </source>
</evidence>
<evidence type="ECO:0000256" key="1">
    <source>
        <dbReference type="ARBA" id="ARBA00008418"/>
    </source>
</evidence>
<dbReference type="OrthoDB" id="6375767at2759"/>
<gene>
    <name evidence="6" type="ORF">EB796_000654</name>
</gene>
<dbReference type="InterPro" id="IPR003128">
    <property type="entry name" value="Villin_headpiece"/>
</dbReference>
<dbReference type="Gene3D" id="1.10.950.10">
    <property type="entry name" value="Villin headpiece domain"/>
    <property type="match status" value="1"/>
</dbReference>
<sequence length="300" mass="34130">MSSQVPCRAASLNSNDVFVLFTKSKVYIWCGKGSTGDEREMAKLVAQHSPSHDDSVLRDPQMIFEGQEKADFWTAIGGQEAYASEKRLQLEESEHPTRLFQCSNASGNFVVEEIPNFNQLDLCSDDVMLLDAWDQIFIWIGSGANKTEKENAEKVAIEYIQTDPAGRDLDTPIIRIKQGFEPPNFTGYFGIWDRELYQVAGKGKTYEELKAEIGEANMGISRIDINANGDQQKSFSQIAKYPYEELVKPAEELPDGVDATQREVYLTAEEFEKIFLCTYEDFMNKPQWKQQQLKKAKQLF</sequence>
<keyword evidence="4" id="KW-0009">Actin-binding</keyword>
<protein>
    <submittedName>
        <fullName evidence="6">Qua</fullName>
    </submittedName>
</protein>
<dbReference type="CDD" id="cd11291">
    <property type="entry name" value="gelsolin_S6_like"/>
    <property type="match status" value="1"/>
</dbReference>
<dbReference type="EMBL" id="VXIV02000085">
    <property type="protein sequence ID" value="KAF6041043.1"/>
    <property type="molecule type" value="Genomic_DNA"/>
</dbReference>
<evidence type="ECO:0000256" key="2">
    <source>
        <dbReference type="ARBA" id="ARBA00022467"/>
    </source>
</evidence>
<dbReference type="Pfam" id="PF00626">
    <property type="entry name" value="Gelsolin"/>
    <property type="match status" value="2"/>
</dbReference>
<reference evidence="6" key="1">
    <citation type="submission" date="2020-06" db="EMBL/GenBank/DDBJ databases">
        <title>Draft genome of Bugula neritina, a colonial animal packing powerful symbionts and potential medicines.</title>
        <authorList>
            <person name="Rayko M."/>
        </authorList>
    </citation>
    <scope>NUCLEOTIDE SEQUENCE [LARGE SCALE GENOMIC DNA]</scope>
    <source>
        <strain evidence="6">Kwan_BN1</strain>
    </source>
</reference>
<keyword evidence="2" id="KW-0117">Actin capping</keyword>
<evidence type="ECO:0000259" key="5">
    <source>
        <dbReference type="PROSITE" id="PS51089"/>
    </source>
</evidence>
<dbReference type="FunFam" id="3.40.20.10:FF:000005">
    <property type="entry name" value="Gelsolin"/>
    <property type="match status" value="1"/>
</dbReference>
<dbReference type="CDD" id="cd11288">
    <property type="entry name" value="gelsolin_S5_like"/>
    <property type="match status" value="1"/>
</dbReference>
<dbReference type="GO" id="GO:0051015">
    <property type="term" value="F:actin filament binding"/>
    <property type="evidence" value="ECO:0007669"/>
    <property type="project" value="InterPro"/>
</dbReference>
<dbReference type="GO" id="GO:0051016">
    <property type="term" value="P:barbed-end actin filament capping"/>
    <property type="evidence" value="ECO:0007669"/>
    <property type="project" value="TreeGrafter"/>
</dbReference>
<evidence type="ECO:0000256" key="4">
    <source>
        <dbReference type="ARBA" id="ARBA00023203"/>
    </source>
</evidence>
<dbReference type="GO" id="GO:0008154">
    <property type="term" value="P:actin polymerization or depolymerization"/>
    <property type="evidence" value="ECO:0007669"/>
    <property type="project" value="TreeGrafter"/>
</dbReference>
<name>A0A7J7KSG7_BUGNE</name>
<dbReference type="Gene3D" id="3.40.20.10">
    <property type="entry name" value="Severin"/>
    <property type="match status" value="2"/>
</dbReference>
<dbReference type="PROSITE" id="PS51089">
    <property type="entry name" value="HP"/>
    <property type="match status" value="1"/>
</dbReference>
<dbReference type="SMART" id="SM00153">
    <property type="entry name" value="VHP"/>
    <property type="match status" value="1"/>
</dbReference>
<comment type="caution">
    <text evidence="6">The sequence shown here is derived from an EMBL/GenBank/DDBJ whole genome shotgun (WGS) entry which is preliminary data.</text>
</comment>
<dbReference type="PANTHER" id="PTHR11977">
    <property type="entry name" value="VILLIN"/>
    <property type="match status" value="1"/>
</dbReference>
<dbReference type="GO" id="GO:0005737">
    <property type="term" value="C:cytoplasm"/>
    <property type="evidence" value="ECO:0007669"/>
    <property type="project" value="TreeGrafter"/>
</dbReference>
<dbReference type="PANTHER" id="PTHR11977:SF123">
    <property type="entry name" value="GELSOLIN"/>
    <property type="match status" value="1"/>
</dbReference>
<dbReference type="InterPro" id="IPR007123">
    <property type="entry name" value="Gelsolin-like_dom"/>
</dbReference>
<comment type="similarity">
    <text evidence="1">Belongs to the villin/gelsolin family.</text>
</comment>
<evidence type="ECO:0000313" key="7">
    <source>
        <dbReference type="Proteomes" id="UP000593567"/>
    </source>
</evidence>
<proteinExistence type="inferred from homology"/>
<dbReference type="SUPFAM" id="SSF55753">
    <property type="entry name" value="Actin depolymerizing proteins"/>
    <property type="match status" value="2"/>
</dbReference>
<dbReference type="SUPFAM" id="SSF47050">
    <property type="entry name" value="VHP, Villin headpiece domain"/>
    <property type="match status" value="1"/>
</dbReference>
<evidence type="ECO:0000256" key="3">
    <source>
        <dbReference type="ARBA" id="ARBA00022737"/>
    </source>
</evidence>
<keyword evidence="3" id="KW-0677">Repeat</keyword>
<accession>A0A7J7KSG7</accession>
<dbReference type="GO" id="GO:0051014">
    <property type="term" value="P:actin filament severing"/>
    <property type="evidence" value="ECO:0007669"/>
    <property type="project" value="TreeGrafter"/>
</dbReference>
<keyword evidence="7" id="KW-1185">Reference proteome</keyword>
<dbReference type="InterPro" id="IPR036886">
    <property type="entry name" value="Villin_headpiece_dom_sf"/>
</dbReference>
<dbReference type="GO" id="GO:0005546">
    <property type="term" value="F:phosphatidylinositol-4,5-bisphosphate binding"/>
    <property type="evidence" value="ECO:0007669"/>
    <property type="project" value="TreeGrafter"/>
</dbReference>
<dbReference type="GO" id="GO:0015629">
    <property type="term" value="C:actin cytoskeleton"/>
    <property type="evidence" value="ECO:0007669"/>
    <property type="project" value="TreeGrafter"/>
</dbReference>
<feature type="domain" description="HP" evidence="5">
    <location>
        <begin position="235"/>
        <end position="300"/>
    </location>
</feature>